<dbReference type="Pfam" id="PF00512">
    <property type="entry name" value="HisKA"/>
    <property type="match status" value="1"/>
</dbReference>
<dbReference type="InterPro" id="IPR003661">
    <property type="entry name" value="HisK_dim/P_dom"/>
</dbReference>
<evidence type="ECO:0000256" key="4">
    <source>
        <dbReference type="ARBA" id="ARBA00022475"/>
    </source>
</evidence>
<name>A0A974RYZ6_PERPY</name>
<keyword evidence="13 14" id="KW-0472">Membrane</keyword>
<evidence type="ECO:0000256" key="7">
    <source>
        <dbReference type="ARBA" id="ARBA00022692"/>
    </source>
</evidence>
<feature type="transmembrane region" description="Helical" evidence="14">
    <location>
        <begin position="278"/>
        <end position="297"/>
    </location>
</feature>
<dbReference type="CDD" id="cd00082">
    <property type="entry name" value="HisKA"/>
    <property type="match status" value="1"/>
</dbReference>
<dbReference type="PANTHER" id="PTHR45528">
    <property type="entry name" value="SENSOR HISTIDINE KINASE CPXA"/>
    <property type="match status" value="1"/>
</dbReference>
<dbReference type="FunFam" id="1.10.287.130:FF:000008">
    <property type="entry name" value="Two-component sensor histidine kinase"/>
    <property type="match status" value="1"/>
</dbReference>
<dbReference type="EC" id="2.7.13.3" evidence="3"/>
<protein>
    <recommendedName>
        <fullName evidence="3">histidine kinase</fullName>
        <ecNumber evidence="3">2.7.13.3</ecNumber>
    </recommendedName>
</protein>
<organism evidence="16 17">
    <name type="scientific">Peribacillus psychrosaccharolyticus</name>
    <name type="common">Bacillus psychrosaccharolyticus</name>
    <dbReference type="NCBI Taxonomy" id="1407"/>
    <lineage>
        <taxon>Bacteria</taxon>
        <taxon>Bacillati</taxon>
        <taxon>Bacillota</taxon>
        <taxon>Bacilli</taxon>
        <taxon>Bacillales</taxon>
        <taxon>Bacillaceae</taxon>
        <taxon>Peribacillus</taxon>
    </lineage>
</organism>
<dbReference type="Pfam" id="PF02518">
    <property type="entry name" value="HATPase_c"/>
    <property type="match status" value="1"/>
</dbReference>
<dbReference type="InterPro" id="IPR003594">
    <property type="entry name" value="HATPase_dom"/>
</dbReference>
<evidence type="ECO:0000256" key="1">
    <source>
        <dbReference type="ARBA" id="ARBA00000085"/>
    </source>
</evidence>
<evidence type="ECO:0000256" key="13">
    <source>
        <dbReference type="ARBA" id="ARBA00023136"/>
    </source>
</evidence>
<dbReference type="GO" id="GO:0005524">
    <property type="term" value="F:ATP binding"/>
    <property type="evidence" value="ECO:0007669"/>
    <property type="project" value="UniProtKB-KW"/>
</dbReference>
<evidence type="ECO:0000256" key="5">
    <source>
        <dbReference type="ARBA" id="ARBA00022553"/>
    </source>
</evidence>
<feature type="transmembrane region" description="Helical" evidence="14">
    <location>
        <begin position="358"/>
        <end position="379"/>
    </location>
</feature>
<feature type="domain" description="Histidine kinase" evidence="15">
    <location>
        <begin position="523"/>
        <end position="735"/>
    </location>
</feature>
<sequence length="735" mass="84439">MDTKWKSRLHFVLALLFVTLGLTGVMSGLSRGNEYIGQNFFDTEQFKSENSKYLEQLNLFELGITPKNMKEKITVTEEEIEEYRFRYGDLPEQIDSIKTQYEGQISEAEAVKNKELIEMYEAERDKKINDIMANFQSDKVVEEKISKVKEKEVDAYFQEMTKNRKEFLEFDKAYTYYLEDMTTGEVYTNLNLDSEDDVSQYINKKDMLYLRSIPMDEDERSYFSSYSDYTDTEVDTAGIIESFADRELKGQVGISKDAPKSSPIMKEYKTYKTTQKLAYSYLIASLLALLLGAFMIRKSGVWKTIEISRSTPVFYSKIPIDVRAGVLLVTILILGDYITDNMYQISYSSFYYFVREFIHQTFWTVLFLVLTLIQGSWFINTLKNKENIEEEWKESLIYKAKDVFLVRRTGVQMVILLGITFATGIGISVVFMENEAVIVFIPLFLFVTVPAVIYLLIQIGKFNRIVRYTDELVNGHYASDLPAKGNSTLSKLARNINSLKTGVKTSQQEQAKSERLKTELITNVSHDLRTPLTSIITYTELLKNPNLSEEERTGYLQIIDRKSKRLKVLIDDLFEASKMASGSIELVKDRADIVQLLQQSLAERDEAIKQSSLQFRVSMPDKCVAFVDGQKLWRVFDNLIGNILNYSLENTRVYISVTAERDRVVITFKNVTKYELGDNTDEMFERFKRGDTSRHTEGSGLGLAIAKSIVDLHGGTLDIDVDGDLFKAVVMLDLN</sequence>
<dbReference type="Gene3D" id="1.10.287.130">
    <property type="match status" value="1"/>
</dbReference>
<reference evidence="16 17" key="1">
    <citation type="submission" date="2021-01" db="EMBL/GenBank/DDBJ databases">
        <title>FDA dAtabase for Regulatory Grade micrObial Sequences (FDA-ARGOS): Supporting development and validation of Infectious Disease Dx tests.</title>
        <authorList>
            <person name="Nelson B."/>
            <person name="Plummer A."/>
            <person name="Tallon L."/>
            <person name="Sadzewicz L."/>
            <person name="Zhao X."/>
            <person name="Boylan J."/>
            <person name="Ott S."/>
            <person name="Bowen H."/>
            <person name="Vavikolanu K."/>
            <person name="Mehta A."/>
            <person name="Aluvathingal J."/>
            <person name="Nadendla S."/>
            <person name="Myers T."/>
            <person name="Yan Y."/>
            <person name="Sichtig H."/>
        </authorList>
    </citation>
    <scope>NUCLEOTIDE SEQUENCE [LARGE SCALE GENOMIC DNA]</scope>
    <source>
        <strain evidence="16 17">FDAARGOS_1161</strain>
    </source>
</reference>
<dbReference type="GO" id="GO:0005886">
    <property type="term" value="C:plasma membrane"/>
    <property type="evidence" value="ECO:0007669"/>
    <property type="project" value="UniProtKB-SubCell"/>
</dbReference>
<dbReference type="SMART" id="SM00387">
    <property type="entry name" value="HATPase_c"/>
    <property type="match status" value="1"/>
</dbReference>
<feature type="transmembrane region" description="Helical" evidence="14">
    <location>
        <begin position="437"/>
        <end position="457"/>
    </location>
</feature>
<dbReference type="RefSeq" id="WP_040374665.1">
    <property type="nucleotide sequence ID" value="NZ_CP068053.1"/>
</dbReference>
<dbReference type="Proteomes" id="UP000595254">
    <property type="component" value="Chromosome"/>
</dbReference>
<keyword evidence="17" id="KW-1185">Reference proteome</keyword>
<dbReference type="GO" id="GO:0000155">
    <property type="term" value="F:phosphorelay sensor kinase activity"/>
    <property type="evidence" value="ECO:0007669"/>
    <property type="project" value="InterPro"/>
</dbReference>
<evidence type="ECO:0000256" key="10">
    <source>
        <dbReference type="ARBA" id="ARBA00022840"/>
    </source>
</evidence>
<accession>A0A974RYZ6</accession>
<keyword evidence="8" id="KW-0547">Nucleotide-binding</keyword>
<keyword evidence="9" id="KW-0418">Kinase</keyword>
<dbReference type="InterPro" id="IPR005467">
    <property type="entry name" value="His_kinase_dom"/>
</dbReference>
<keyword evidence="7 14" id="KW-0812">Transmembrane</keyword>
<evidence type="ECO:0000256" key="11">
    <source>
        <dbReference type="ARBA" id="ARBA00022989"/>
    </source>
</evidence>
<evidence type="ECO:0000256" key="8">
    <source>
        <dbReference type="ARBA" id="ARBA00022741"/>
    </source>
</evidence>
<dbReference type="SUPFAM" id="SSF55874">
    <property type="entry name" value="ATPase domain of HSP90 chaperone/DNA topoisomerase II/histidine kinase"/>
    <property type="match status" value="1"/>
</dbReference>
<keyword evidence="10" id="KW-0067">ATP-binding</keyword>
<keyword evidence="11 14" id="KW-1133">Transmembrane helix</keyword>
<dbReference type="Gene3D" id="3.30.565.10">
    <property type="entry name" value="Histidine kinase-like ATPase, C-terminal domain"/>
    <property type="match status" value="1"/>
</dbReference>
<evidence type="ECO:0000256" key="9">
    <source>
        <dbReference type="ARBA" id="ARBA00022777"/>
    </source>
</evidence>
<evidence type="ECO:0000256" key="6">
    <source>
        <dbReference type="ARBA" id="ARBA00022679"/>
    </source>
</evidence>
<gene>
    <name evidence="16" type="ORF">I6J18_14835</name>
</gene>
<dbReference type="PRINTS" id="PR00344">
    <property type="entry name" value="BCTRLSENSOR"/>
</dbReference>
<dbReference type="AlphaFoldDB" id="A0A974RYZ6"/>
<feature type="transmembrane region" description="Helical" evidence="14">
    <location>
        <begin position="411"/>
        <end position="431"/>
    </location>
</feature>
<dbReference type="InterPro" id="IPR004358">
    <property type="entry name" value="Sig_transdc_His_kin-like_C"/>
</dbReference>
<dbReference type="PROSITE" id="PS50109">
    <property type="entry name" value="HIS_KIN"/>
    <property type="match status" value="1"/>
</dbReference>
<dbReference type="InterPro" id="IPR050398">
    <property type="entry name" value="HssS/ArlS-like"/>
</dbReference>
<evidence type="ECO:0000313" key="16">
    <source>
        <dbReference type="EMBL" id="QQS98928.1"/>
    </source>
</evidence>
<evidence type="ECO:0000256" key="2">
    <source>
        <dbReference type="ARBA" id="ARBA00004651"/>
    </source>
</evidence>
<proteinExistence type="predicted"/>
<dbReference type="InterPro" id="IPR036890">
    <property type="entry name" value="HATPase_C_sf"/>
</dbReference>
<keyword evidence="6" id="KW-0808">Transferase</keyword>
<keyword evidence="12" id="KW-0902">Two-component regulatory system</keyword>
<dbReference type="SMART" id="SM00388">
    <property type="entry name" value="HisKA"/>
    <property type="match status" value="1"/>
</dbReference>
<comment type="subcellular location">
    <subcellularLocation>
        <location evidence="2">Cell membrane</location>
        <topology evidence="2">Multi-pass membrane protein</topology>
    </subcellularLocation>
</comment>
<keyword evidence="5" id="KW-0597">Phosphoprotein</keyword>
<dbReference type="InterPro" id="IPR036097">
    <property type="entry name" value="HisK_dim/P_sf"/>
</dbReference>
<dbReference type="SUPFAM" id="SSF47384">
    <property type="entry name" value="Homodimeric domain of signal transducing histidine kinase"/>
    <property type="match status" value="1"/>
</dbReference>
<evidence type="ECO:0000259" key="15">
    <source>
        <dbReference type="PROSITE" id="PS50109"/>
    </source>
</evidence>
<evidence type="ECO:0000256" key="3">
    <source>
        <dbReference type="ARBA" id="ARBA00012438"/>
    </source>
</evidence>
<comment type="catalytic activity">
    <reaction evidence="1">
        <text>ATP + protein L-histidine = ADP + protein N-phospho-L-histidine.</text>
        <dbReference type="EC" id="2.7.13.3"/>
    </reaction>
</comment>
<dbReference type="PANTHER" id="PTHR45528:SF1">
    <property type="entry name" value="SENSOR HISTIDINE KINASE CPXA"/>
    <property type="match status" value="1"/>
</dbReference>
<keyword evidence="4" id="KW-1003">Cell membrane</keyword>
<evidence type="ECO:0000256" key="12">
    <source>
        <dbReference type="ARBA" id="ARBA00023012"/>
    </source>
</evidence>
<dbReference type="KEGG" id="ppsr:I6J18_14835"/>
<dbReference type="EMBL" id="CP068053">
    <property type="protein sequence ID" value="QQS98928.1"/>
    <property type="molecule type" value="Genomic_DNA"/>
</dbReference>
<evidence type="ECO:0000256" key="14">
    <source>
        <dbReference type="SAM" id="Phobius"/>
    </source>
</evidence>
<evidence type="ECO:0000313" key="17">
    <source>
        <dbReference type="Proteomes" id="UP000595254"/>
    </source>
</evidence>